<sequence>MMALASIFRAISTMAWKLSLSADWIKEEYLEWSFMIYLLDFFWSESRFCPANGNSSKNLSVNSSTLISSVCLNCSNSIIFSSLELSGKAHPANSFANSSQDMLSTLGFT</sequence>
<gene>
    <name evidence="1" type="ORF">MANES_16G057589v8</name>
</gene>
<keyword evidence="2" id="KW-1185">Reference proteome</keyword>
<proteinExistence type="predicted"/>
<accession>A0ACB7G6G6</accession>
<dbReference type="EMBL" id="CM004402">
    <property type="protein sequence ID" value="KAG8635670.1"/>
    <property type="molecule type" value="Genomic_DNA"/>
</dbReference>
<reference evidence="2" key="1">
    <citation type="journal article" date="2016" name="Nat. Biotechnol.">
        <title>Sequencing wild and cultivated cassava and related species reveals extensive interspecific hybridization and genetic diversity.</title>
        <authorList>
            <person name="Bredeson J.V."/>
            <person name="Lyons J.B."/>
            <person name="Prochnik S.E."/>
            <person name="Wu G.A."/>
            <person name="Ha C.M."/>
            <person name="Edsinger-Gonzales E."/>
            <person name="Grimwood J."/>
            <person name="Schmutz J."/>
            <person name="Rabbi I.Y."/>
            <person name="Egesi C."/>
            <person name="Nauluvula P."/>
            <person name="Lebot V."/>
            <person name="Ndunguru J."/>
            <person name="Mkamilo G."/>
            <person name="Bart R.S."/>
            <person name="Setter T.L."/>
            <person name="Gleadow R.M."/>
            <person name="Kulakow P."/>
            <person name="Ferguson M.E."/>
            <person name="Rounsley S."/>
            <person name="Rokhsar D.S."/>
        </authorList>
    </citation>
    <scope>NUCLEOTIDE SEQUENCE [LARGE SCALE GENOMIC DNA]</scope>
    <source>
        <strain evidence="2">cv. AM560-2</strain>
    </source>
</reference>
<name>A0ACB7G6G6_MANES</name>
<dbReference type="Proteomes" id="UP000091857">
    <property type="component" value="Chromosome 16"/>
</dbReference>
<evidence type="ECO:0000313" key="2">
    <source>
        <dbReference type="Proteomes" id="UP000091857"/>
    </source>
</evidence>
<organism evidence="1 2">
    <name type="scientific">Manihot esculenta</name>
    <name type="common">Cassava</name>
    <name type="synonym">Jatropha manihot</name>
    <dbReference type="NCBI Taxonomy" id="3983"/>
    <lineage>
        <taxon>Eukaryota</taxon>
        <taxon>Viridiplantae</taxon>
        <taxon>Streptophyta</taxon>
        <taxon>Embryophyta</taxon>
        <taxon>Tracheophyta</taxon>
        <taxon>Spermatophyta</taxon>
        <taxon>Magnoliopsida</taxon>
        <taxon>eudicotyledons</taxon>
        <taxon>Gunneridae</taxon>
        <taxon>Pentapetalae</taxon>
        <taxon>rosids</taxon>
        <taxon>fabids</taxon>
        <taxon>Malpighiales</taxon>
        <taxon>Euphorbiaceae</taxon>
        <taxon>Crotonoideae</taxon>
        <taxon>Manihoteae</taxon>
        <taxon>Manihot</taxon>
    </lineage>
</organism>
<evidence type="ECO:0000313" key="1">
    <source>
        <dbReference type="EMBL" id="KAG8635670.1"/>
    </source>
</evidence>
<comment type="caution">
    <text evidence="1">The sequence shown here is derived from an EMBL/GenBank/DDBJ whole genome shotgun (WGS) entry which is preliminary data.</text>
</comment>
<protein>
    <submittedName>
        <fullName evidence="1">Uncharacterized protein</fullName>
    </submittedName>
</protein>